<dbReference type="SMART" id="SM00827">
    <property type="entry name" value="PKS_AT"/>
    <property type="match status" value="1"/>
</dbReference>
<dbReference type="Gene3D" id="3.30.70.3290">
    <property type="match status" value="1"/>
</dbReference>
<evidence type="ECO:0000313" key="14">
    <source>
        <dbReference type="Proteomes" id="UP001610432"/>
    </source>
</evidence>
<dbReference type="Gene3D" id="3.40.47.10">
    <property type="match status" value="1"/>
</dbReference>
<dbReference type="Gene3D" id="1.10.1200.10">
    <property type="entry name" value="ACP-like"/>
    <property type="match status" value="1"/>
</dbReference>
<keyword evidence="3" id="KW-0597">Phosphoprotein</keyword>
<dbReference type="PROSITE" id="PS00606">
    <property type="entry name" value="KS3_1"/>
    <property type="match status" value="1"/>
</dbReference>
<dbReference type="Pfam" id="PF07993">
    <property type="entry name" value="NAD_binding_4"/>
    <property type="match status" value="1"/>
</dbReference>
<evidence type="ECO:0000313" key="13">
    <source>
        <dbReference type="EMBL" id="KAL2862550.1"/>
    </source>
</evidence>
<dbReference type="InterPro" id="IPR013217">
    <property type="entry name" value="Methyltransf_12"/>
</dbReference>
<evidence type="ECO:0000259" key="10">
    <source>
        <dbReference type="PROSITE" id="PS50075"/>
    </source>
</evidence>
<dbReference type="InterPro" id="IPR020806">
    <property type="entry name" value="PKS_PP-bd"/>
</dbReference>
<dbReference type="CDD" id="cd02440">
    <property type="entry name" value="AdoMet_MTases"/>
    <property type="match status" value="1"/>
</dbReference>
<keyword evidence="5" id="KW-0521">NADP</keyword>
<dbReference type="InterPro" id="IPR050444">
    <property type="entry name" value="Polyketide_Synthase"/>
</dbReference>
<dbReference type="InterPro" id="IPR016036">
    <property type="entry name" value="Malonyl_transacylase_ACP-bd"/>
</dbReference>
<dbReference type="InterPro" id="IPR032088">
    <property type="entry name" value="SAT"/>
</dbReference>
<keyword evidence="14" id="KW-1185">Reference proteome</keyword>
<accession>A0ABR4LDF3</accession>
<dbReference type="PROSITE" id="PS00012">
    <property type="entry name" value="PHOSPHOPANTETHEINE"/>
    <property type="match status" value="1"/>
</dbReference>
<dbReference type="InterPro" id="IPR036291">
    <property type="entry name" value="NAD(P)-bd_dom_sf"/>
</dbReference>
<dbReference type="PANTHER" id="PTHR45681:SF6">
    <property type="entry name" value="POLYKETIDE SYNTHASE 37"/>
    <property type="match status" value="1"/>
</dbReference>
<dbReference type="SUPFAM" id="SSF47336">
    <property type="entry name" value="ACP-like"/>
    <property type="match status" value="1"/>
</dbReference>
<dbReference type="SUPFAM" id="SSF52151">
    <property type="entry name" value="FabD/lysophospholipase-like"/>
    <property type="match status" value="1"/>
</dbReference>
<organism evidence="13 14">
    <name type="scientific">Aspergillus lucknowensis</name>
    <dbReference type="NCBI Taxonomy" id="176173"/>
    <lineage>
        <taxon>Eukaryota</taxon>
        <taxon>Fungi</taxon>
        <taxon>Dikarya</taxon>
        <taxon>Ascomycota</taxon>
        <taxon>Pezizomycotina</taxon>
        <taxon>Eurotiomycetes</taxon>
        <taxon>Eurotiomycetidae</taxon>
        <taxon>Eurotiales</taxon>
        <taxon>Aspergillaceae</taxon>
        <taxon>Aspergillus</taxon>
        <taxon>Aspergillus subgen. Nidulantes</taxon>
    </lineage>
</organism>
<dbReference type="Pfam" id="PF00109">
    <property type="entry name" value="ketoacyl-synt"/>
    <property type="match status" value="1"/>
</dbReference>
<dbReference type="Pfam" id="PF00698">
    <property type="entry name" value="Acyl_transf_1"/>
    <property type="match status" value="1"/>
</dbReference>
<dbReference type="InterPro" id="IPR009081">
    <property type="entry name" value="PP-bd_ACP"/>
</dbReference>
<dbReference type="InterPro" id="IPR006162">
    <property type="entry name" value="Ppantetheine_attach_site"/>
</dbReference>
<dbReference type="EMBL" id="JBFXLQ010000066">
    <property type="protein sequence ID" value="KAL2862550.1"/>
    <property type="molecule type" value="Genomic_DNA"/>
</dbReference>
<dbReference type="PANTHER" id="PTHR45681">
    <property type="entry name" value="POLYKETIDE SYNTHASE 44-RELATED"/>
    <property type="match status" value="1"/>
</dbReference>
<evidence type="ECO:0000256" key="4">
    <source>
        <dbReference type="ARBA" id="ARBA00022679"/>
    </source>
</evidence>
<dbReference type="InterPro" id="IPR049900">
    <property type="entry name" value="PKS_mFAS_DH"/>
</dbReference>
<dbReference type="Gene3D" id="3.40.366.10">
    <property type="entry name" value="Malonyl-Coenzyme A Acyl Carrier Protein, domain 2"/>
    <property type="match status" value="3"/>
</dbReference>
<dbReference type="Gene3D" id="3.40.50.720">
    <property type="entry name" value="NAD(P)-binding Rossmann-like Domain"/>
    <property type="match status" value="1"/>
</dbReference>
<feature type="domain" description="Carrier" evidence="10">
    <location>
        <begin position="1741"/>
        <end position="1815"/>
    </location>
</feature>
<reference evidence="13 14" key="1">
    <citation type="submission" date="2024-07" db="EMBL/GenBank/DDBJ databases">
        <title>Section-level genome sequencing and comparative genomics of Aspergillus sections Usti and Cavernicolus.</title>
        <authorList>
            <consortium name="Lawrence Berkeley National Laboratory"/>
            <person name="Nybo J.L."/>
            <person name="Vesth T.C."/>
            <person name="Theobald S."/>
            <person name="Frisvad J.C."/>
            <person name="Larsen T.O."/>
            <person name="Kjaerboelling I."/>
            <person name="Rothschild-Mancinelli K."/>
            <person name="Lyhne E.K."/>
            <person name="Kogle M.E."/>
            <person name="Barry K."/>
            <person name="Clum A."/>
            <person name="Na H."/>
            <person name="Ledsgaard L."/>
            <person name="Lin J."/>
            <person name="Lipzen A."/>
            <person name="Kuo A."/>
            <person name="Riley R."/>
            <person name="Mondo S."/>
            <person name="Labutti K."/>
            <person name="Haridas S."/>
            <person name="Pangalinan J."/>
            <person name="Salamov A.A."/>
            <person name="Simmons B.A."/>
            <person name="Magnuson J.K."/>
            <person name="Chen J."/>
            <person name="Drula E."/>
            <person name="Henrissat B."/>
            <person name="Wiebenga A."/>
            <person name="Lubbers R.J."/>
            <person name="Gomes A.C."/>
            <person name="Macurrencykelacurrency M.R."/>
            <person name="Stajich J."/>
            <person name="Grigoriev I.V."/>
            <person name="Mortensen U.H."/>
            <person name="De Vries R.P."/>
            <person name="Baker S.E."/>
            <person name="Andersen M.R."/>
        </authorList>
    </citation>
    <scope>NUCLEOTIDE SEQUENCE [LARGE SCALE GENOMIC DNA]</scope>
    <source>
        <strain evidence="13 14">CBS 449.75</strain>
    </source>
</reference>
<feature type="active site" description="Proton acceptor; for dehydratase activity" evidence="8">
    <location>
        <position position="1394"/>
    </location>
</feature>
<dbReference type="CDD" id="cd00833">
    <property type="entry name" value="PKS"/>
    <property type="match status" value="1"/>
</dbReference>
<evidence type="ECO:0000256" key="7">
    <source>
        <dbReference type="ARBA" id="ARBA00023315"/>
    </source>
</evidence>
<dbReference type="SMART" id="SM00825">
    <property type="entry name" value="PKS_KS"/>
    <property type="match status" value="1"/>
</dbReference>
<dbReference type="InterPro" id="IPR016039">
    <property type="entry name" value="Thiolase-like"/>
</dbReference>
<dbReference type="SUPFAM" id="SSF55048">
    <property type="entry name" value="Probable ACP-binding domain of malonyl-CoA ACP transacylase"/>
    <property type="match status" value="1"/>
</dbReference>
<dbReference type="PROSITE" id="PS52004">
    <property type="entry name" value="KS3_2"/>
    <property type="match status" value="1"/>
</dbReference>
<dbReference type="InterPro" id="IPR029063">
    <property type="entry name" value="SAM-dependent_MTases_sf"/>
</dbReference>
<dbReference type="Pfam" id="PF18558">
    <property type="entry name" value="HTH_51"/>
    <property type="match status" value="1"/>
</dbReference>
<evidence type="ECO:0000259" key="12">
    <source>
        <dbReference type="PROSITE" id="PS52019"/>
    </source>
</evidence>
<name>A0ABR4LDF3_9EURO</name>
<dbReference type="InterPro" id="IPR001227">
    <property type="entry name" value="Ac_transferase_dom_sf"/>
</dbReference>
<evidence type="ECO:0000256" key="9">
    <source>
        <dbReference type="SAM" id="MobiDB-lite"/>
    </source>
</evidence>
<dbReference type="InterPro" id="IPR041068">
    <property type="entry name" value="HTH_51"/>
</dbReference>
<keyword evidence="7" id="KW-0012">Acyltransferase</keyword>
<gene>
    <name evidence="13" type="ORF">BJX67DRAFT_391214</name>
</gene>
<evidence type="ECO:0000256" key="5">
    <source>
        <dbReference type="ARBA" id="ARBA00022857"/>
    </source>
</evidence>
<dbReference type="InterPro" id="IPR036736">
    <property type="entry name" value="ACP-like_sf"/>
</dbReference>
<sequence length="2687" mass="293200">MGKSGHGNRPCRHEAAKPAALAEDPAPFGLTSAAPIRDLRQRHDASRPRPTLLLFGPQALSFNRQSLSKLQHTVPNDSVRQWMLNTVAGLPKYWDALSQKLPEVAAAVPGPTHLGQLGTWLQGSLDDAPETDTLPSIVLTPLVVIGQLLQYWRYLQWNQWSHGGARSTEPDLQTDFLKKHTEQAETLGFCTGLLSAFAVASASSQGELERYGAVAVRLAMLIGALIDAQEASNHQLGQGLFKSYATSWQSPEQSAKMTAILNDFSPDAYISVLYDETRATVTTVERTAASVVEQLRAAGITVAQVGLRGNFHSPQAEQHTMSLVELVQSRPDLQFPDASAASLPTYTNAAGGERLSAGKLHEIAIRSILLEQCNWHRTISQCLETGENVSAVSFGPGRFVPPSLVPRLSSRLLHFADLDEASPKVPPYQPVIDTNAIAVVGLSIKVAGADDADEFTRMLQTGESQHELITPERLNFETLWRQGDWDPSRKWYGNFIRDSDAFDHKFFKRSPRESSTMDPQQRLYLQAAYQAVEQSGYFSEVQAAANDGKPCRPGSSLDRQHVGVYVGGCTGDYEHHVACHPANAFTATGNLRSFIAGKVSHFFGWTGPAMMFDTACSASTVALHTACTNLLSGECNAALAGGVSTMTNPLWFQNLAGATFLSPTGQCKPFDELADGYCRAEAIGCVFLKRMSDAVRDGNPILGTIASSAVYQNQNCTPIFVPNSPSLSQLFGDVLHKANLTPDDISVVEAHGTGTPVGDPAEYESVRLALGDRTQPVIVGSAKGHVGHAEGASGIVSLAKVLVMMQEGFIPPQASFTKMSHHIKATDLIRVSTSLQPWTAEYKAALINNYGASGSNASMIVTQSPYSPQGQASAPIRRNTNPVSFPFWITGYDARSIGAYAAKLKEYLNSRSTPPLLADVSFNVNKKSNRTLPQGLIFSARSVADLTDKLNRAAASPADSGVAAVKAEPPVILCFGGQVSTFVGLDRNLYESMPLLRHHLDQCDAVVQSLGLKSIYPDIFSRTPLVDPLQLQTILFCFQYACAQSWIDSGISTRKIVSVVGHSFGEITALCVSGVLSLPDTIRLVTGRAQLVRDAWGDDSGAMMAVEADDSVIHELLETANKVYGGEYPASIACYNGPRSFTLAGSSEAIQAVIDTIPKQCPTVRNKKLNVTNAFHSTLVEPLRPKLEEVGRTVSFQEPVIPLERATETRFNGKLTAQFVADHMRRPVFFNHAVQRLAQEHPSAIWLEAGSSSTITLMASRALGNSASPGHHFQALSLTNDKGLDGLTDATVSLWKHGLQVSFWAHHARQTAEYASLLLPPYQFDKSRHWLELKRPSLAIAAAGLTASTTGSAAEPGIFTFVGYQDEDRKGKQSNALFRINTSTERYQKYLKPHVIAQTAPICPATLEIDIAIEALFSLRPEWVSKGLLPVVCDMVNQVPICADNARSAWLELAALDDSQTVWSWKIISSSSSSNSKEGATVHAEGRIRIRSPDEAAYQAEFARYEWLVTHKQCTGLLDLANDSSASDEVEIIQGRNVYRAFSDVVDYGDIFRGLQRVVGRGDESAGRVTRKHSSETWLDVALIDGICQVGGLFVNCMTDRPAGDMYIATGIEMMMRSPRITRQQKRPDVCHVLAHHRRQSDKVFLTDLFIFDPVSGTLTDIVLGIHYARVAKMSMSKLLNRLTTDETMLVKGSKSRADESSKATSLTIESPAVSPPSHELPTGGDTASKTKKPKSKNDRPDITDDVRKLVANISGIEADEITLDSELADFGIDSLMGMEVAREVETVFKCTLDQEALMDATSLRKFVVVISDSLYGPASNTDADNDDDDSQTSSDGVFTPGEDSASETSQDTSPPPSQVDPPAKPKEAISSAPAVSNLSLSQSDILGSFGDVKMLADQAIRNHGMKNFDQSVAASNRMCTALVIDAMEQLGWPLRTATEGQVLPRVPFLPQHGRMMEFVYQFLEQVARLVNIDPFTGEITRTSIPLPKQTSNVILQELLQTYPELTVANLLTHYAGLRLADVLSGKTDGIRVIFGSPEGRELVKGLYCDYTLNRVHYANMRDVIGRLVDRKLSDITQENPLKILEMGAGTGGTTIVLAPFLASLDIPVEYTFTDLSPSMVANARRTFGAKYPFMRFAVHNIEKEPTPELRGQHIVIASNAIHATHSLKASAEQVRVALRDDGFLMVLEMVESLPWIDVIFGLLEGWWLFDDGRPHAIAPPEVWERDLHAAGFGHVDWTDGTLPEHNFEKLILATASGGQLERLPKPTTQAEGQAVLRDVEAVEKEAEEYVAAYTAGFSVTPSNEKQKESESGKAVVVVTGATGSLGSHIVANLAENPTVQSVICINRRTGTAAETRQDEAFSKRGIEISSDALQKLRVFQTTASQPQLGLPASEYTWLVENVTHIIHNAWPMSTKRPLSSFEPQFQTLRNLLDLASAAGSRPDKPRIGFQFVSSIGVVGHSGHTRVPEERMRLGATIDNGYCEAKWVCERMLDETLHKNPETFRAMVIRPGQITGSRTSGIWNPLEHFPFLVKSAQALRSWPDFDGILQWVPVNDVAGTMVDLLHLDDSAHAAYPVYHIDNPVGQPWKEMSATLCDALDIPKDRIIPFAEWVKLVRRSPLQMETDNPAARLIDFLDSNFERMSCGGLILDTTLAREHSATLAAQGPVSADVARSYVDGWKRTGFLA</sequence>
<dbReference type="InterPro" id="IPR020841">
    <property type="entry name" value="PKS_Beta-ketoAc_synthase_dom"/>
</dbReference>
<dbReference type="SUPFAM" id="SSF51735">
    <property type="entry name" value="NAD(P)-binding Rossmann-fold domains"/>
    <property type="match status" value="1"/>
</dbReference>
<dbReference type="InterPro" id="IPR014030">
    <property type="entry name" value="Ketoacyl_synth_N"/>
</dbReference>
<evidence type="ECO:0000256" key="6">
    <source>
        <dbReference type="ARBA" id="ARBA00023268"/>
    </source>
</evidence>
<proteinExistence type="predicted"/>
<feature type="domain" description="PKS/mFAS DH" evidence="12">
    <location>
        <begin position="1359"/>
        <end position="1677"/>
    </location>
</feature>
<feature type="region of interest" description="C-terminal hotdog fold" evidence="8">
    <location>
        <begin position="1530"/>
        <end position="1677"/>
    </location>
</feature>
<feature type="active site" description="Proton donor; for dehydratase activity" evidence="8">
    <location>
        <position position="1585"/>
    </location>
</feature>
<dbReference type="Pfam" id="PF00550">
    <property type="entry name" value="PP-binding"/>
    <property type="match status" value="1"/>
</dbReference>
<evidence type="ECO:0000256" key="3">
    <source>
        <dbReference type="ARBA" id="ARBA00022553"/>
    </source>
</evidence>
<feature type="region of interest" description="N-terminal hotdog fold" evidence="8">
    <location>
        <begin position="1359"/>
        <end position="1495"/>
    </location>
</feature>
<dbReference type="RefSeq" id="XP_070881529.1">
    <property type="nucleotide sequence ID" value="XM_071034743.1"/>
</dbReference>
<dbReference type="SMART" id="SM00823">
    <property type="entry name" value="PKS_PP"/>
    <property type="match status" value="1"/>
</dbReference>
<feature type="region of interest" description="Disordered" evidence="9">
    <location>
        <begin position="1819"/>
        <end position="1876"/>
    </location>
</feature>
<dbReference type="InterPro" id="IPR042104">
    <property type="entry name" value="PKS_dehydratase_sf"/>
</dbReference>
<comment type="caution">
    <text evidence="13">The sequence shown here is derived from an EMBL/GenBank/DDBJ whole genome shotgun (WGS) entry which is preliminary data.</text>
</comment>
<dbReference type="Pfam" id="PF16073">
    <property type="entry name" value="SAT"/>
    <property type="match status" value="1"/>
</dbReference>
<feature type="domain" description="Ketosynthase family 3 (KS3)" evidence="11">
    <location>
        <begin position="434"/>
        <end position="863"/>
    </location>
</feature>
<dbReference type="Proteomes" id="UP001610432">
    <property type="component" value="Unassembled WGS sequence"/>
</dbReference>
<dbReference type="InterPro" id="IPR014031">
    <property type="entry name" value="Ketoacyl_synth_C"/>
</dbReference>
<comment type="pathway">
    <text evidence="1">Secondary metabolite biosynthesis.</text>
</comment>
<dbReference type="Pfam" id="PF08242">
    <property type="entry name" value="Methyltransf_12"/>
    <property type="match status" value="1"/>
</dbReference>
<feature type="region of interest" description="Disordered" evidence="9">
    <location>
        <begin position="1691"/>
        <end position="1744"/>
    </location>
</feature>
<evidence type="ECO:0000259" key="11">
    <source>
        <dbReference type="PROSITE" id="PS52004"/>
    </source>
</evidence>
<dbReference type="InterPro" id="IPR018201">
    <property type="entry name" value="Ketoacyl_synth_AS"/>
</dbReference>
<dbReference type="Gene3D" id="3.40.50.150">
    <property type="entry name" value="Vaccinia Virus protein VP39"/>
    <property type="match status" value="1"/>
</dbReference>
<dbReference type="PROSITE" id="PS50075">
    <property type="entry name" value="CARRIER"/>
    <property type="match status" value="1"/>
</dbReference>
<feature type="compositionally biased region" description="Low complexity" evidence="9">
    <location>
        <begin position="17"/>
        <end position="27"/>
    </location>
</feature>
<keyword evidence="6" id="KW-0511">Multifunctional enzyme</keyword>
<dbReference type="InterPro" id="IPR016035">
    <property type="entry name" value="Acyl_Trfase/lysoPLipase"/>
</dbReference>
<protein>
    <submittedName>
        <fullName evidence="13">Polyketide synthase</fullName>
    </submittedName>
</protein>
<feature type="region of interest" description="Disordered" evidence="9">
    <location>
        <begin position="1"/>
        <end position="27"/>
    </location>
</feature>
<evidence type="ECO:0000256" key="8">
    <source>
        <dbReference type="PROSITE-ProRule" id="PRU01363"/>
    </source>
</evidence>
<dbReference type="PROSITE" id="PS52019">
    <property type="entry name" value="PKS_MFAS_DH"/>
    <property type="match status" value="1"/>
</dbReference>
<keyword evidence="4" id="KW-0808">Transferase</keyword>
<dbReference type="SUPFAM" id="SSF53901">
    <property type="entry name" value="Thiolase-like"/>
    <property type="match status" value="1"/>
</dbReference>
<dbReference type="InterPro" id="IPR013120">
    <property type="entry name" value="FAR_NAD-bd"/>
</dbReference>
<evidence type="ECO:0000256" key="2">
    <source>
        <dbReference type="ARBA" id="ARBA00022450"/>
    </source>
</evidence>
<keyword evidence="2" id="KW-0596">Phosphopantetheine</keyword>
<dbReference type="InterPro" id="IPR014043">
    <property type="entry name" value="Acyl_transferase_dom"/>
</dbReference>
<dbReference type="SUPFAM" id="SSF53335">
    <property type="entry name" value="S-adenosyl-L-methionine-dependent methyltransferases"/>
    <property type="match status" value="1"/>
</dbReference>
<evidence type="ECO:0000256" key="1">
    <source>
        <dbReference type="ARBA" id="ARBA00005179"/>
    </source>
</evidence>
<dbReference type="Gene3D" id="3.10.129.110">
    <property type="entry name" value="Polyketide synthase dehydratase"/>
    <property type="match status" value="1"/>
</dbReference>
<dbReference type="Pfam" id="PF02801">
    <property type="entry name" value="Ketoacyl-synt_C"/>
    <property type="match status" value="1"/>
</dbReference>
<dbReference type="GeneID" id="98149815"/>